<proteinExistence type="predicted"/>
<gene>
    <name evidence="1" type="ORF">Tco_1006353</name>
</gene>
<reference evidence="1" key="1">
    <citation type="journal article" date="2022" name="Int. J. Mol. Sci.">
        <title>Draft Genome of Tanacetum Coccineum: Genomic Comparison of Closely Related Tanacetum-Family Plants.</title>
        <authorList>
            <person name="Yamashiro T."/>
            <person name="Shiraishi A."/>
            <person name="Nakayama K."/>
            <person name="Satake H."/>
        </authorList>
    </citation>
    <scope>NUCLEOTIDE SEQUENCE</scope>
</reference>
<sequence>MDGSDVTDHIAKVLEIIEWIEIPNVDKDELRLHVFSKSLSGNADKWWNNEGTTTTWKELGDLAVKKSMICYEAPLRPTSLPEYPTRDFTMSTSSLLAEKTVYMSLKLVSDTKLNVES</sequence>
<name>A0ABQ5FIQ4_9ASTR</name>
<accession>A0ABQ5FIQ4</accession>
<comment type="caution">
    <text evidence="1">The sequence shown here is derived from an EMBL/GenBank/DDBJ whole genome shotgun (WGS) entry which is preliminary data.</text>
</comment>
<dbReference type="Proteomes" id="UP001151760">
    <property type="component" value="Unassembled WGS sequence"/>
</dbReference>
<evidence type="ECO:0008006" key="3">
    <source>
        <dbReference type="Google" id="ProtNLM"/>
    </source>
</evidence>
<organism evidence="1 2">
    <name type="scientific">Tanacetum coccineum</name>
    <dbReference type="NCBI Taxonomy" id="301880"/>
    <lineage>
        <taxon>Eukaryota</taxon>
        <taxon>Viridiplantae</taxon>
        <taxon>Streptophyta</taxon>
        <taxon>Embryophyta</taxon>
        <taxon>Tracheophyta</taxon>
        <taxon>Spermatophyta</taxon>
        <taxon>Magnoliopsida</taxon>
        <taxon>eudicotyledons</taxon>
        <taxon>Gunneridae</taxon>
        <taxon>Pentapetalae</taxon>
        <taxon>asterids</taxon>
        <taxon>campanulids</taxon>
        <taxon>Asterales</taxon>
        <taxon>Asteraceae</taxon>
        <taxon>Asteroideae</taxon>
        <taxon>Anthemideae</taxon>
        <taxon>Anthemidinae</taxon>
        <taxon>Tanacetum</taxon>
    </lineage>
</organism>
<dbReference type="EMBL" id="BQNB010017408">
    <property type="protein sequence ID" value="GJT62820.1"/>
    <property type="molecule type" value="Genomic_DNA"/>
</dbReference>
<evidence type="ECO:0000313" key="1">
    <source>
        <dbReference type="EMBL" id="GJT62820.1"/>
    </source>
</evidence>
<protein>
    <recommendedName>
        <fullName evidence="3">Retrotransposon gag domain-containing protein</fullName>
    </recommendedName>
</protein>
<keyword evidence="2" id="KW-1185">Reference proteome</keyword>
<reference evidence="1" key="2">
    <citation type="submission" date="2022-01" db="EMBL/GenBank/DDBJ databases">
        <authorList>
            <person name="Yamashiro T."/>
            <person name="Shiraishi A."/>
            <person name="Satake H."/>
            <person name="Nakayama K."/>
        </authorList>
    </citation>
    <scope>NUCLEOTIDE SEQUENCE</scope>
</reference>
<evidence type="ECO:0000313" key="2">
    <source>
        <dbReference type="Proteomes" id="UP001151760"/>
    </source>
</evidence>